<keyword evidence="9" id="KW-1185">Reference proteome</keyword>
<comment type="caution">
    <text evidence="8">The sequence shown here is derived from an EMBL/GenBank/DDBJ whole genome shotgun (WGS) entry which is preliminary data.</text>
</comment>
<name>A0AAV8RE13_ENSVE</name>
<evidence type="ECO:0000256" key="2">
    <source>
        <dbReference type="ARBA" id="ARBA00022553"/>
    </source>
</evidence>
<dbReference type="GO" id="GO:0006355">
    <property type="term" value="P:regulation of DNA-templated transcription"/>
    <property type="evidence" value="ECO:0007669"/>
    <property type="project" value="UniProtKB-ARBA"/>
</dbReference>
<dbReference type="GO" id="GO:0005634">
    <property type="term" value="C:nucleus"/>
    <property type="evidence" value="ECO:0007669"/>
    <property type="project" value="UniProtKB-SubCell"/>
</dbReference>
<evidence type="ECO:0000256" key="6">
    <source>
        <dbReference type="ARBA" id="ARBA00023242"/>
    </source>
</evidence>
<dbReference type="InterPro" id="IPR044822">
    <property type="entry name" value="Myb_DNA-bind_4"/>
</dbReference>
<reference evidence="8 9" key="1">
    <citation type="submission" date="2022-12" db="EMBL/GenBank/DDBJ databases">
        <title>Chromosome-scale assembly of the Ensete ventricosum genome.</title>
        <authorList>
            <person name="Dussert Y."/>
            <person name="Stocks J."/>
            <person name="Wendawek A."/>
            <person name="Woldeyes F."/>
            <person name="Nichols R.A."/>
            <person name="Borrell J.S."/>
        </authorList>
    </citation>
    <scope>NUCLEOTIDE SEQUENCE [LARGE SCALE GENOMIC DNA]</scope>
    <source>
        <strain evidence="9">cv. Maze</strain>
        <tissue evidence="8">Seeds</tissue>
    </source>
</reference>
<dbReference type="Proteomes" id="UP001222027">
    <property type="component" value="Unassembled WGS sequence"/>
</dbReference>
<organism evidence="8 9">
    <name type="scientific">Ensete ventricosum</name>
    <name type="common">Abyssinian banana</name>
    <name type="synonym">Musa ensete</name>
    <dbReference type="NCBI Taxonomy" id="4639"/>
    <lineage>
        <taxon>Eukaryota</taxon>
        <taxon>Viridiplantae</taxon>
        <taxon>Streptophyta</taxon>
        <taxon>Embryophyta</taxon>
        <taxon>Tracheophyta</taxon>
        <taxon>Spermatophyta</taxon>
        <taxon>Magnoliopsida</taxon>
        <taxon>Liliopsida</taxon>
        <taxon>Zingiberales</taxon>
        <taxon>Musaceae</taxon>
        <taxon>Ensete</taxon>
    </lineage>
</organism>
<evidence type="ECO:0000256" key="4">
    <source>
        <dbReference type="ARBA" id="ARBA00023125"/>
    </source>
</evidence>
<proteinExistence type="predicted"/>
<protein>
    <recommendedName>
        <fullName evidence="7">Myb-like domain-containing protein</fullName>
    </recommendedName>
</protein>
<keyword evidence="3" id="KW-0805">Transcription regulation</keyword>
<dbReference type="PROSITE" id="PS50090">
    <property type="entry name" value="MYB_LIKE"/>
    <property type="match status" value="1"/>
</dbReference>
<dbReference type="PANTHER" id="PTHR21654:SF84">
    <property type="entry name" value="SI:DKEY-66I24.7"/>
    <property type="match status" value="1"/>
</dbReference>
<dbReference type="PANTHER" id="PTHR21654">
    <property type="entry name" value="FI21293P1"/>
    <property type="match status" value="1"/>
</dbReference>
<dbReference type="FunFam" id="1.10.10.60:FF:000162">
    <property type="entry name" value="trihelix transcription factor GT-1"/>
    <property type="match status" value="1"/>
</dbReference>
<dbReference type="SMART" id="SM00717">
    <property type="entry name" value="SANT"/>
    <property type="match status" value="1"/>
</dbReference>
<dbReference type="Pfam" id="PF26214">
    <property type="entry name" value="Ubiquitin_GT-1"/>
    <property type="match status" value="2"/>
</dbReference>
<dbReference type="Gene3D" id="1.10.10.60">
    <property type="entry name" value="Homeodomain-like"/>
    <property type="match status" value="1"/>
</dbReference>
<keyword evidence="5" id="KW-0804">Transcription</keyword>
<comment type="subcellular location">
    <subcellularLocation>
        <location evidence="1">Nucleus</location>
    </subcellularLocation>
</comment>
<evidence type="ECO:0000256" key="3">
    <source>
        <dbReference type="ARBA" id="ARBA00023015"/>
    </source>
</evidence>
<feature type="domain" description="Myb-like" evidence="7">
    <location>
        <begin position="73"/>
        <end position="137"/>
    </location>
</feature>
<dbReference type="GO" id="GO:0003677">
    <property type="term" value="F:DNA binding"/>
    <property type="evidence" value="ECO:0007669"/>
    <property type="project" value="UniProtKB-KW"/>
</dbReference>
<evidence type="ECO:0000313" key="9">
    <source>
        <dbReference type="Proteomes" id="UP001222027"/>
    </source>
</evidence>
<evidence type="ECO:0000256" key="1">
    <source>
        <dbReference type="ARBA" id="ARBA00004123"/>
    </source>
</evidence>
<accession>A0AAV8RE13</accession>
<dbReference type="EMBL" id="JAQQAF010000002">
    <property type="protein sequence ID" value="KAJ8505075.1"/>
    <property type="molecule type" value="Genomic_DNA"/>
</dbReference>
<dbReference type="Pfam" id="PF13837">
    <property type="entry name" value="Myb_DNA-bind_4"/>
    <property type="match status" value="1"/>
</dbReference>
<sequence>MSFLILDQFLSRSLHSRANIIGEDAAVATVTRMYSAERPCGVDFHNGGLPPPPQQQPQMILAESSGEDHEVRAPKKRAETWIQEETKSLIALRREIDGLFNTSKSNRHLWEQISTKMREKGFDRSPTMCTDKWRNLLKEFKKAKHQIKGSGSVKMSYYKELDELLKERNKKAEFKSSAASKVDAYLLFPDKGLEDANIPFGPVEANGRSPLNMDRPLEHHRHPLAITAAEAVAASGVNPWSWRDPSVTDNNASYDGRVILVKWGDYSRRIGIDGTAEAIKEAIKSAFGLRTKRAFWLEDDENVIRSLDRDMPLGSYTLHLDEGMTIKVCIYDDTDRIALQTEEKTLYTGDDLRDFLSHRGWAGLRELSSFKNVVTLDDLRPGAIYQGMKMLSD</sequence>
<dbReference type="CDD" id="cd12203">
    <property type="entry name" value="GT1"/>
    <property type="match status" value="1"/>
</dbReference>
<keyword evidence="4" id="KW-0238">DNA-binding</keyword>
<gene>
    <name evidence="8" type="ORF">OPV22_005961</name>
</gene>
<evidence type="ECO:0000259" key="7">
    <source>
        <dbReference type="PROSITE" id="PS50090"/>
    </source>
</evidence>
<evidence type="ECO:0000313" key="8">
    <source>
        <dbReference type="EMBL" id="KAJ8505075.1"/>
    </source>
</evidence>
<keyword evidence="2" id="KW-0597">Phosphoprotein</keyword>
<evidence type="ECO:0000256" key="5">
    <source>
        <dbReference type="ARBA" id="ARBA00023163"/>
    </source>
</evidence>
<keyword evidence="6" id="KW-0539">Nucleus</keyword>
<dbReference type="InterPro" id="IPR001005">
    <property type="entry name" value="SANT/Myb"/>
</dbReference>
<dbReference type="AlphaFoldDB" id="A0AAV8RE13"/>
<dbReference type="InterPro" id="IPR058943">
    <property type="entry name" value="GT-1/4_C"/>
</dbReference>